<dbReference type="GO" id="GO:0005739">
    <property type="term" value="C:mitochondrion"/>
    <property type="evidence" value="ECO:0007669"/>
    <property type="project" value="TreeGrafter"/>
</dbReference>
<evidence type="ECO:0000256" key="1">
    <source>
        <dbReference type="ARBA" id="ARBA00022737"/>
    </source>
</evidence>
<feature type="short sequence motif" description="GXGXXG" evidence="5">
    <location>
        <begin position="77"/>
        <end position="82"/>
    </location>
</feature>
<dbReference type="Pfam" id="PF01734">
    <property type="entry name" value="Patatin"/>
    <property type="match status" value="1"/>
</dbReference>
<evidence type="ECO:0000313" key="9">
    <source>
        <dbReference type="Proteomes" id="UP000299102"/>
    </source>
</evidence>
<sequence length="165" mass="17711">MDALLGMFTTKANAESKKESPSSSVGSLNSLAEDAVSAKSALDPSMSLSQSNPSLHSATSQKGDKPYGRGRLLCLDGGGIRGLLLVQMLLEIEKLSQTPIVHMFDWIAGTSTGGILALGLGCGKTMRQCMGLYLRMKEQCFIGSRPYPSDTLNLYLKIIWVNLPL</sequence>
<dbReference type="GO" id="GO:0006629">
    <property type="term" value="P:lipid metabolic process"/>
    <property type="evidence" value="ECO:0007669"/>
    <property type="project" value="UniProtKB-KW"/>
</dbReference>
<keyword evidence="3" id="KW-0040">ANK repeat</keyword>
<proteinExistence type="predicted"/>
<keyword evidence="1" id="KW-0677">Repeat</keyword>
<dbReference type="PANTHER" id="PTHR24139">
    <property type="entry name" value="CALCIUM-INDEPENDENT PHOSPHOLIPASE A2"/>
    <property type="match status" value="1"/>
</dbReference>
<comment type="caution">
    <text evidence="5">Lacks conserved residue(s) required for the propagation of feature annotation.</text>
</comment>
<dbReference type="EMBL" id="BGZK01009047">
    <property type="protein sequence ID" value="GBP10820.1"/>
    <property type="molecule type" value="Genomic_DNA"/>
</dbReference>
<comment type="caution">
    <text evidence="8">The sequence shown here is derived from an EMBL/GenBank/DDBJ whole genome shotgun (WGS) entry which is preliminary data.</text>
</comment>
<dbReference type="InterPro" id="IPR016035">
    <property type="entry name" value="Acyl_Trfase/lysoPLipase"/>
</dbReference>
<dbReference type="PROSITE" id="PS51635">
    <property type="entry name" value="PNPLA"/>
    <property type="match status" value="1"/>
</dbReference>
<gene>
    <name evidence="8" type="ORF">EVAR_72790_1</name>
</gene>
<dbReference type="Proteomes" id="UP000299102">
    <property type="component" value="Unassembled WGS sequence"/>
</dbReference>
<evidence type="ECO:0000256" key="6">
    <source>
        <dbReference type="SAM" id="MobiDB-lite"/>
    </source>
</evidence>
<dbReference type="InterPro" id="IPR047148">
    <property type="entry name" value="PLPL9"/>
</dbReference>
<feature type="short sequence motif" description="GXSXG" evidence="5">
    <location>
        <begin position="109"/>
        <end position="113"/>
    </location>
</feature>
<organism evidence="8 9">
    <name type="scientific">Eumeta variegata</name>
    <name type="common">Bagworm moth</name>
    <name type="synonym">Eumeta japonica</name>
    <dbReference type="NCBI Taxonomy" id="151549"/>
    <lineage>
        <taxon>Eukaryota</taxon>
        <taxon>Metazoa</taxon>
        <taxon>Ecdysozoa</taxon>
        <taxon>Arthropoda</taxon>
        <taxon>Hexapoda</taxon>
        <taxon>Insecta</taxon>
        <taxon>Pterygota</taxon>
        <taxon>Neoptera</taxon>
        <taxon>Endopterygota</taxon>
        <taxon>Lepidoptera</taxon>
        <taxon>Glossata</taxon>
        <taxon>Ditrysia</taxon>
        <taxon>Tineoidea</taxon>
        <taxon>Psychidae</taxon>
        <taxon>Oiketicinae</taxon>
        <taxon>Eumeta</taxon>
    </lineage>
</organism>
<evidence type="ECO:0000256" key="5">
    <source>
        <dbReference type="PROSITE-ProRule" id="PRU01161"/>
    </source>
</evidence>
<name>A0A4C1TB61_EUMVA</name>
<reference evidence="8 9" key="1">
    <citation type="journal article" date="2019" name="Commun. Biol.">
        <title>The bagworm genome reveals a unique fibroin gene that provides high tensile strength.</title>
        <authorList>
            <person name="Kono N."/>
            <person name="Nakamura H."/>
            <person name="Ohtoshi R."/>
            <person name="Tomita M."/>
            <person name="Numata K."/>
            <person name="Arakawa K."/>
        </authorList>
    </citation>
    <scope>NUCLEOTIDE SEQUENCE [LARGE SCALE GENOMIC DNA]</scope>
</reference>
<dbReference type="PANTHER" id="PTHR24139:SF34">
    <property type="entry name" value="85_88 KDA CALCIUM-INDEPENDENT PHOSPHOLIPASE A2"/>
    <property type="match status" value="1"/>
</dbReference>
<dbReference type="STRING" id="151549.A0A4C1TB61"/>
<keyword evidence="4" id="KW-0443">Lipid metabolism</keyword>
<dbReference type="AlphaFoldDB" id="A0A4C1TB61"/>
<feature type="domain" description="PNPLA" evidence="7">
    <location>
        <begin position="73"/>
        <end position="165"/>
    </location>
</feature>
<protein>
    <recommendedName>
        <fullName evidence="7">PNPLA domain-containing protein</fullName>
    </recommendedName>
</protein>
<evidence type="ECO:0000259" key="7">
    <source>
        <dbReference type="PROSITE" id="PS51635"/>
    </source>
</evidence>
<keyword evidence="2" id="KW-0378">Hydrolase</keyword>
<dbReference type="InterPro" id="IPR002641">
    <property type="entry name" value="PNPLA_dom"/>
</dbReference>
<dbReference type="SUPFAM" id="SSF52151">
    <property type="entry name" value="FabD/lysophospholipase-like"/>
    <property type="match status" value="1"/>
</dbReference>
<dbReference type="OrthoDB" id="10021675at2759"/>
<evidence type="ECO:0000256" key="4">
    <source>
        <dbReference type="ARBA" id="ARBA00023098"/>
    </source>
</evidence>
<feature type="compositionally biased region" description="Polar residues" evidence="6">
    <location>
        <begin position="46"/>
        <end position="61"/>
    </location>
</feature>
<dbReference type="GO" id="GO:0047499">
    <property type="term" value="F:calcium-independent phospholipase A2 activity"/>
    <property type="evidence" value="ECO:0007669"/>
    <property type="project" value="InterPro"/>
</dbReference>
<accession>A0A4C1TB61</accession>
<feature type="region of interest" description="Disordered" evidence="6">
    <location>
        <begin position="42"/>
        <end position="64"/>
    </location>
</feature>
<evidence type="ECO:0000256" key="2">
    <source>
        <dbReference type="ARBA" id="ARBA00022801"/>
    </source>
</evidence>
<dbReference type="GO" id="GO:2000304">
    <property type="term" value="P:positive regulation of ceramide biosynthetic process"/>
    <property type="evidence" value="ECO:0007669"/>
    <property type="project" value="TreeGrafter"/>
</dbReference>
<keyword evidence="9" id="KW-1185">Reference proteome</keyword>
<evidence type="ECO:0000313" key="8">
    <source>
        <dbReference type="EMBL" id="GBP10820.1"/>
    </source>
</evidence>
<dbReference type="Gene3D" id="3.40.1090.10">
    <property type="entry name" value="Cytosolic phospholipase A2 catalytic domain"/>
    <property type="match status" value="1"/>
</dbReference>
<dbReference type="GO" id="GO:0052816">
    <property type="term" value="F:long-chain fatty acyl-CoA hydrolase activity"/>
    <property type="evidence" value="ECO:0007669"/>
    <property type="project" value="TreeGrafter"/>
</dbReference>
<evidence type="ECO:0000256" key="3">
    <source>
        <dbReference type="ARBA" id="ARBA00023043"/>
    </source>
</evidence>